<dbReference type="RefSeq" id="XP_003073601.1">
    <property type="nucleotide sequence ID" value="XM_003073555.1"/>
</dbReference>
<evidence type="ECO:0000313" key="8">
    <source>
        <dbReference type="EMBL" id="ADM12241.1"/>
    </source>
</evidence>
<dbReference type="GO" id="GO:0005793">
    <property type="term" value="C:endoplasmic reticulum-Golgi intermediate compartment"/>
    <property type="evidence" value="ECO:0007669"/>
    <property type="project" value="TreeGrafter"/>
</dbReference>
<dbReference type="SUPFAM" id="SSF49899">
    <property type="entry name" value="Concanavalin A-like lectins/glucanases"/>
    <property type="match status" value="1"/>
</dbReference>
<dbReference type="GeneID" id="9698432"/>
<keyword evidence="9" id="KW-1185">Reference proteome</keyword>
<reference evidence="8 9" key="2">
    <citation type="journal article" date="2012" name="Proc. Natl. Acad. Sci. U.S.A.">
        <title>Gain and loss of multiple functionally related, horizontally transferred genes in the reduced genomes of two microsporidian parasites.</title>
        <authorList>
            <person name="Pombert J.-F."/>
            <person name="Selman M."/>
            <person name="Burki F."/>
            <person name="Bardell F.T."/>
            <person name="Farinelli L."/>
            <person name="Solter L.F."/>
            <person name="Whitman D.W."/>
            <person name="Weiss L.M."/>
            <person name="Corradi N."/>
            <person name="Keeling P.J."/>
        </authorList>
    </citation>
    <scope>NUCLEOTIDE SEQUENCE [LARGE SCALE GENOMIC DNA]</scope>
    <source>
        <strain evidence="8 9">ATCC 50506</strain>
    </source>
</reference>
<dbReference type="InterPro" id="IPR013320">
    <property type="entry name" value="ConA-like_dom_sf"/>
</dbReference>
<keyword evidence="4 6" id="KW-1133">Transmembrane helix</keyword>
<dbReference type="KEGG" id="ein:Eint_091120"/>
<dbReference type="OrthoDB" id="270293at2759"/>
<dbReference type="HOGENOM" id="CLU_1026828_0_0_1"/>
<evidence type="ECO:0000256" key="6">
    <source>
        <dbReference type="SAM" id="Phobius"/>
    </source>
</evidence>
<organism evidence="8 9">
    <name type="scientific">Encephalitozoon intestinalis (strain ATCC 50506)</name>
    <name type="common">Microsporidian parasite</name>
    <name type="synonym">Septata intestinalis</name>
    <dbReference type="NCBI Taxonomy" id="876142"/>
    <lineage>
        <taxon>Eukaryota</taxon>
        <taxon>Fungi</taxon>
        <taxon>Fungi incertae sedis</taxon>
        <taxon>Microsporidia</taxon>
        <taxon>Unikaryonidae</taxon>
        <taxon>Encephalitozoon</taxon>
    </lineage>
</organism>
<evidence type="ECO:0000259" key="7">
    <source>
        <dbReference type="Pfam" id="PF03388"/>
    </source>
</evidence>
<evidence type="ECO:0000256" key="4">
    <source>
        <dbReference type="ARBA" id="ARBA00022989"/>
    </source>
</evidence>
<name>E0S8X5_ENCIT</name>
<keyword evidence="3" id="KW-0732">Signal</keyword>
<dbReference type="VEuPathDB" id="MicrosporidiaDB:Eint_091120"/>
<dbReference type="EMBL" id="CP001950">
    <property type="protein sequence ID" value="ADM12241.1"/>
    <property type="molecule type" value="Genomic_DNA"/>
</dbReference>
<evidence type="ECO:0000256" key="1">
    <source>
        <dbReference type="ARBA" id="ARBA00004479"/>
    </source>
</evidence>
<reference evidence="8 9" key="1">
    <citation type="journal article" date="2010" name="Nat. Commun.">
        <title>The complete sequence of the smallest known nuclear genome from the microsporidian Encephalitozoon intestinalis.</title>
        <authorList>
            <person name="Corradi N."/>
            <person name="Pombert J.-F."/>
            <person name="Farinelli L."/>
            <person name="Didier E.S."/>
            <person name="Keeling P.J."/>
        </authorList>
    </citation>
    <scope>NUCLEOTIDE SEQUENCE [LARGE SCALE GENOMIC DNA]</scope>
    <source>
        <strain evidence="8 9">ATCC 50506</strain>
    </source>
</reference>
<comment type="subcellular location">
    <subcellularLocation>
        <location evidence="1">Membrane</location>
        <topology evidence="1">Single-pass type I membrane protein</topology>
    </subcellularLocation>
</comment>
<dbReference type="GO" id="GO:0005537">
    <property type="term" value="F:D-mannose binding"/>
    <property type="evidence" value="ECO:0007669"/>
    <property type="project" value="TreeGrafter"/>
</dbReference>
<feature type="domain" description="L-type lectin-like" evidence="7">
    <location>
        <begin position="18"/>
        <end position="129"/>
    </location>
</feature>
<dbReference type="GO" id="GO:0000139">
    <property type="term" value="C:Golgi membrane"/>
    <property type="evidence" value="ECO:0007669"/>
    <property type="project" value="TreeGrafter"/>
</dbReference>
<dbReference type="GO" id="GO:0005789">
    <property type="term" value="C:endoplasmic reticulum membrane"/>
    <property type="evidence" value="ECO:0007669"/>
    <property type="project" value="TreeGrafter"/>
</dbReference>
<dbReference type="AlphaFoldDB" id="E0S8X5"/>
<proteinExistence type="predicted"/>
<evidence type="ECO:0000313" key="9">
    <source>
        <dbReference type="Proteomes" id="UP000002313"/>
    </source>
</evidence>
<keyword evidence="5 6" id="KW-0472">Membrane</keyword>
<protein>
    <recommendedName>
        <fullName evidence="7">L-type lectin-like domain-containing protein</fullName>
    </recommendedName>
</protein>
<dbReference type="InterPro" id="IPR005052">
    <property type="entry name" value="Lectin_leg"/>
</dbReference>
<dbReference type="Proteomes" id="UP000002313">
    <property type="component" value="Chromosome IX"/>
</dbReference>
<dbReference type="GO" id="GO:0006888">
    <property type="term" value="P:endoplasmic reticulum to Golgi vesicle-mediated transport"/>
    <property type="evidence" value="ECO:0007669"/>
    <property type="project" value="TreeGrafter"/>
</dbReference>
<accession>E0S8X5</accession>
<sequence>MFVFLLHLLGCLCSEHVFIQEASLLSPYVDEIGRFLNWKTFGEQVIKVHGKDMFVQLGYSSPNSSGAVVASHPIGSERFGMDLIIEVDSGQKGDTNEGMAIWISDEETFKEGPCFGRSCSFKGLLVVIKPSGKSYVGVKAGDVMINTSNMAKNFDKVEYRDFSSGEKFVLRIEQKDYELSIYIGEGEDFSLVHSYRYNLVKEGDLLGVSASTDRSSTSFRLIGIESYHLKNMEGKGYAKEDVHSGGRLIWFILAVVVSITAYYLYNIQVKKDN</sequence>
<dbReference type="InterPro" id="IPR051136">
    <property type="entry name" value="Intracellular_Lectin-GPT"/>
</dbReference>
<feature type="transmembrane region" description="Helical" evidence="6">
    <location>
        <begin position="248"/>
        <end position="265"/>
    </location>
</feature>
<dbReference type="Pfam" id="PF03388">
    <property type="entry name" value="Lectin_leg-like"/>
    <property type="match status" value="1"/>
</dbReference>
<evidence type="ECO:0000256" key="2">
    <source>
        <dbReference type="ARBA" id="ARBA00022692"/>
    </source>
</evidence>
<dbReference type="Gene3D" id="2.60.120.200">
    <property type="match status" value="1"/>
</dbReference>
<gene>
    <name evidence="8" type="ORF">Eint_091120</name>
</gene>
<dbReference type="PANTHER" id="PTHR12223">
    <property type="entry name" value="VESICULAR MANNOSE-BINDING LECTIN"/>
    <property type="match status" value="1"/>
</dbReference>
<dbReference type="PANTHER" id="PTHR12223:SF28">
    <property type="entry name" value="LECTIN, MANNOSE BINDING 1 LIKE"/>
    <property type="match status" value="1"/>
</dbReference>
<dbReference type="GO" id="GO:0030134">
    <property type="term" value="C:COPII-coated ER to Golgi transport vesicle"/>
    <property type="evidence" value="ECO:0007669"/>
    <property type="project" value="TreeGrafter"/>
</dbReference>
<evidence type="ECO:0000256" key="3">
    <source>
        <dbReference type="ARBA" id="ARBA00022729"/>
    </source>
</evidence>
<keyword evidence="2 6" id="KW-0812">Transmembrane</keyword>
<evidence type="ECO:0000256" key="5">
    <source>
        <dbReference type="ARBA" id="ARBA00023136"/>
    </source>
</evidence>